<comment type="subunit">
    <text evidence="1">Homodimer.</text>
</comment>
<dbReference type="STRING" id="1220188.A0A4V6RQU8"/>
<comment type="caution">
    <text evidence="4">The sequence shown here is derived from an EMBL/GenBank/DDBJ whole genome shotgun (WGS) entry which is preliminary data.</text>
</comment>
<reference evidence="4 5" key="1">
    <citation type="submission" date="2019-03" db="EMBL/GenBank/DDBJ databases">
        <title>The genome sequence of a newly discovered highly antifungal drug resistant Aspergillus species, Aspergillus tanneri NIH 1004.</title>
        <authorList>
            <person name="Mounaud S."/>
            <person name="Singh I."/>
            <person name="Joardar V."/>
            <person name="Pakala S."/>
            <person name="Pakala S."/>
            <person name="Venepally P."/>
            <person name="Hoover J."/>
            <person name="Nierman W."/>
            <person name="Chung J."/>
            <person name="Losada L."/>
        </authorList>
    </citation>
    <scope>NUCLEOTIDE SEQUENCE [LARGE SCALE GENOMIC DNA]</scope>
    <source>
        <strain evidence="4 5">NIH1004</strain>
    </source>
</reference>
<dbReference type="Pfam" id="PF07876">
    <property type="entry name" value="Dabb"/>
    <property type="match status" value="1"/>
</dbReference>
<dbReference type="OrthoDB" id="1601230at2759"/>
<protein>
    <recommendedName>
        <fullName evidence="2">Stress-response A/B barrel domain-containing protein</fullName>
    </recommendedName>
</protein>
<dbReference type="InterPro" id="IPR011008">
    <property type="entry name" value="Dimeric_a/b-barrel"/>
</dbReference>
<reference evidence="3 6" key="2">
    <citation type="submission" date="2019-08" db="EMBL/GenBank/DDBJ databases">
        <title>The genome sequence of a newly discovered highly antifungal drug resistant Aspergillus species, Aspergillus tanneri NIH 1004.</title>
        <authorList>
            <person name="Mounaud S."/>
            <person name="Singh I."/>
            <person name="Joardar V."/>
            <person name="Pakala S."/>
            <person name="Pakala S."/>
            <person name="Venepally P."/>
            <person name="Chung J.K."/>
            <person name="Losada L."/>
            <person name="Nierman W.C."/>
        </authorList>
    </citation>
    <scope>NUCLEOTIDE SEQUENCE [LARGE SCALE GENOMIC DNA]</scope>
    <source>
        <strain evidence="3 6">NIH1004</strain>
    </source>
</reference>
<dbReference type="Gene3D" id="3.30.70.100">
    <property type="match status" value="1"/>
</dbReference>
<proteinExistence type="predicted"/>
<evidence type="ECO:0000313" key="4">
    <source>
        <dbReference type="EMBL" id="THC95344.1"/>
    </source>
</evidence>
<dbReference type="VEuPathDB" id="FungiDB:EYZ11_005158"/>
<accession>A0A4V6RQU8</accession>
<sequence length="111" mass="12486">MPPITHIVLFRFKPDTSRDDINDACDRMLNLKNTCLHPVSNKPYIRSSSGGVDNSKEGIQHGMTHAFVVEFDSVEDRDYYVEKDSTHHAFIKSLDGVIEKAQAVDFTAGVF</sequence>
<dbReference type="Proteomes" id="UP000308092">
    <property type="component" value="Unassembled WGS sequence"/>
</dbReference>
<dbReference type="GeneID" id="54329891"/>
<dbReference type="EMBL" id="QUQM01000007">
    <property type="protein sequence ID" value="KAA8645770.1"/>
    <property type="molecule type" value="Genomic_DNA"/>
</dbReference>
<dbReference type="RefSeq" id="XP_033425131.1">
    <property type="nucleotide sequence ID" value="XM_033571816.1"/>
</dbReference>
<feature type="domain" description="Stress-response A/B barrel" evidence="2">
    <location>
        <begin position="4"/>
        <end position="106"/>
    </location>
</feature>
<dbReference type="Proteomes" id="UP000324241">
    <property type="component" value="Unassembled WGS sequence"/>
</dbReference>
<evidence type="ECO:0000313" key="6">
    <source>
        <dbReference type="Proteomes" id="UP000324241"/>
    </source>
</evidence>
<dbReference type="PANTHER" id="PTHR33178:SF10">
    <property type="entry name" value="STRESS-RESPONSE A_B BARREL DOMAIN-CONTAINING PROTEIN"/>
    <property type="match status" value="1"/>
</dbReference>
<evidence type="ECO:0000313" key="5">
    <source>
        <dbReference type="Proteomes" id="UP000308092"/>
    </source>
</evidence>
<dbReference type="SUPFAM" id="SSF54909">
    <property type="entry name" value="Dimeric alpha+beta barrel"/>
    <property type="match status" value="1"/>
</dbReference>
<gene>
    <name evidence="3" type="ORF">ATNIH1004_007189</name>
    <name evidence="4" type="ORF">EYZ11_005158</name>
</gene>
<dbReference type="AlphaFoldDB" id="A0A4V6RQU8"/>
<organism evidence="4 5">
    <name type="scientific">Aspergillus tanneri</name>
    <dbReference type="NCBI Taxonomy" id="1220188"/>
    <lineage>
        <taxon>Eukaryota</taxon>
        <taxon>Fungi</taxon>
        <taxon>Dikarya</taxon>
        <taxon>Ascomycota</taxon>
        <taxon>Pezizomycotina</taxon>
        <taxon>Eurotiomycetes</taxon>
        <taxon>Eurotiomycetidae</taxon>
        <taxon>Eurotiales</taxon>
        <taxon>Aspergillaceae</taxon>
        <taxon>Aspergillus</taxon>
        <taxon>Aspergillus subgen. Circumdati</taxon>
    </lineage>
</organism>
<evidence type="ECO:0000256" key="1">
    <source>
        <dbReference type="ARBA" id="ARBA00011738"/>
    </source>
</evidence>
<dbReference type="PANTHER" id="PTHR33178">
    <property type="match status" value="1"/>
</dbReference>
<keyword evidence="5" id="KW-1185">Reference proteome</keyword>
<dbReference type="InterPro" id="IPR044662">
    <property type="entry name" value="HS1/DABB1-like"/>
</dbReference>
<evidence type="ECO:0000259" key="2">
    <source>
        <dbReference type="PROSITE" id="PS51502"/>
    </source>
</evidence>
<dbReference type="SMART" id="SM00886">
    <property type="entry name" value="Dabb"/>
    <property type="match status" value="1"/>
</dbReference>
<dbReference type="PROSITE" id="PS51502">
    <property type="entry name" value="S_R_A_B_BARREL"/>
    <property type="match status" value="1"/>
</dbReference>
<dbReference type="InterPro" id="IPR013097">
    <property type="entry name" value="Dabb"/>
</dbReference>
<name>A0A4V6RQU8_9EURO</name>
<dbReference type="EMBL" id="SOSA01000161">
    <property type="protein sequence ID" value="THC95344.1"/>
    <property type="molecule type" value="Genomic_DNA"/>
</dbReference>
<evidence type="ECO:0000313" key="3">
    <source>
        <dbReference type="EMBL" id="KAA8645770.1"/>
    </source>
</evidence>